<feature type="compositionally biased region" description="Acidic residues" evidence="1">
    <location>
        <begin position="266"/>
        <end position="276"/>
    </location>
</feature>
<sequence length="654" mass="69682">MPSPAYNAAQASHGHDHDLAVQLTYVVDVAGKMVQILHACKHSDGDGTAVARCPSPVPELLQGDTLSFLSSVLRTYPRGPTSRQALANWTAAATAFLQDHQRRQRQQRLTAQSLADAAADVAVFLSSKRAFPAPAAATAADRNTADDKGDDVPGLMEVPPRPRAKGTGAGCIGDSSSGDGCGSGSGGDHTRNSAEAATVTGLPSRRALMTAATPAGKAARSSSGNSSSKGGSRAIDVTIGGDSGAGDEGEGEAEGNARRHSGDGGDAVDGDRDEDWGATGLGSDEFSDDDAAADDLSMMPEIPTNITGVQYGGLPLVRRVLLAQLLLGWMNGIRLGVPDLSFAIEEDFARLVKQMYEIHVESVAQRAIMEYFHISKAGGTSWTSAAGLSGCQKPRANAARVRGLDDDCRWINGTLLRDLGIEIHRNSNGQEPLSRLVSNIKYMLVRLRTTLFRRHPGPELFRQLFCNASASVWEMYSPPVADNYNIRTLVGERAFHAPLHGIGEAHEAVAKKLLLQYDLVLDLNAGDAAADRVMREGLGWHKTLAEVRVWTIERLVRKSGLDLGAACALGDLTPLLVRQVYDQRWYSFGRTLSHLDQLFLSAAAHLGLKPWPQDWAQKAWGLEAGAAASADEELLGRCGLLGATQALRHVPLGD</sequence>
<dbReference type="Proteomes" id="UP000001058">
    <property type="component" value="Unassembled WGS sequence"/>
</dbReference>
<name>D8TLF0_VOLCA</name>
<dbReference type="InParanoid" id="D8TLF0"/>
<dbReference type="GeneID" id="9620236"/>
<dbReference type="RefSeq" id="XP_002947273.1">
    <property type="nucleotide sequence ID" value="XM_002947227.1"/>
</dbReference>
<organism evidence="3">
    <name type="scientific">Volvox carteri f. nagariensis</name>
    <dbReference type="NCBI Taxonomy" id="3068"/>
    <lineage>
        <taxon>Eukaryota</taxon>
        <taxon>Viridiplantae</taxon>
        <taxon>Chlorophyta</taxon>
        <taxon>core chlorophytes</taxon>
        <taxon>Chlorophyceae</taxon>
        <taxon>CS clade</taxon>
        <taxon>Chlamydomonadales</taxon>
        <taxon>Volvocaceae</taxon>
        <taxon>Volvox</taxon>
    </lineage>
</organism>
<feature type="region of interest" description="Disordered" evidence="1">
    <location>
        <begin position="134"/>
        <end position="291"/>
    </location>
</feature>
<reference evidence="2 3" key="1">
    <citation type="journal article" date="2010" name="Science">
        <title>Genomic analysis of organismal complexity in the multicellular green alga Volvox carteri.</title>
        <authorList>
            <person name="Prochnik S.E."/>
            <person name="Umen J."/>
            <person name="Nedelcu A.M."/>
            <person name="Hallmann A."/>
            <person name="Miller S.M."/>
            <person name="Nishii I."/>
            <person name="Ferris P."/>
            <person name="Kuo A."/>
            <person name="Mitros T."/>
            <person name="Fritz-Laylin L.K."/>
            <person name="Hellsten U."/>
            <person name="Chapman J."/>
            <person name="Simakov O."/>
            <person name="Rensing S.A."/>
            <person name="Terry A."/>
            <person name="Pangilinan J."/>
            <person name="Kapitonov V."/>
            <person name="Jurka J."/>
            <person name="Salamov A."/>
            <person name="Shapiro H."/>
            <person name="Schmutz J."/>
            <person name="Grimwood J."/>
            <person name="Lindquist E."/>
            <person name="Lucas S."/>
            <person name="Grigoriev I.V."/>
            <person name="Schmitt R."/>
            <person name="Kirk D."/>
            <person name="Rokhsar D.S."/>
        </authorList>
    </citation>
    <scope>NUCLEOTIDE SEQUENCE [LARGE SCALE GENOMIC DNA]</scope>
    <source>
        <strain evidence="3">f. Nagariensis / Eve</strain>
    </source>
</reference>
<gene>
    <name evidence="2" type="ORF">VOLCADRAFT_103361</name>
</gene>
<dbReference type="STRING" id="3068.D8TLF0"/>
<evidence type="ECO:0000256" key="1">
    <source>
        <dbReference type="SAM" id="MobiDB-lite"/>
    </source>
</evidence>
<protein>
    <submittedName>
        <fullName evidence="2">Uncharacterized protein</fullName>
    </submittedName>
</protein>
<dbReference type="EMBL" id="GL378326">
    <property type="protein sequence ID" value="EFJ51863.1"/>
    <property type="molecule type" value="Genomic_DNA"/>
</dbReference>
<keyword evidence="3" id="KW-1185">Reference proteome</keyword>
<dbReference type="AlphaFoldDB" id="D8TLF0"/>
<accession>D8TLF0</accession>
<proteinExistence type="predicted"/>
<evidence type="ECO:0000313" key="3">
    <source>
        <dbReference type="Proteomes" id="UP000001058"/>
    </source>
</evidence>
<dbReference type="KEGG" id="vcn:VOLCADRAFT_103361"/>
<evidence type="ECO:0000313" key="2">
    <source>
        <dbReference type="EMBL" id="EFJ51863.1"/>
    </source>
</evidence>
<dbReference type="OrthoDB" id="548270at2759"/>
<feature type="compositionally biased region" description="Low complexity" evidence="1">
    <location>
        <begin position="215"/>
        <end position="234"/>
    </location>
</feature>